<evidence type="ECO:0000313" key="1">
    <source>
        <dbReference type="Proteomes" id="UP000504618"/>
    </source>
</evidence>
<proteinExistence type="predicted"/>
<dbReference type="AlphaFoldDB" id="A0A6J1QGG8"/>
<dbReference type="Proteomes" id="UP000504618">
    <property type="component" value="Unplaced"/>
</dbReference>
<sequence>MNTIRWHHKIGSMKSKNAGLGEITQRDMVLTQYGFVGFIYNAPNSFGLSNTLEENEAFNHFWRVNAYMLGISDRFNLCRKNAKETSELCQKLKQLYATYLTEVSSEFDEISTHALDAFWYIDITADKESFMSFTYKLHDLPYKKLGWYSWLITKYRETMFYLCLVPYIGPVAKIYNYYLVTFIIWSSKNFPILAWIKFGKNNVRLNLYPKH</sequence>
<gene>
    <name evidence="2" type="primary">LOC112459732</name>
</gene>
<dbReference type="RefSeq" id="XP_024879770.1">
    <property type="nucleotide sequence ID" value="XM_025024002.1"/>
</dbReference>
<protein>
    <submittedName>
        <fullName evidence="2">Uncharacterized protein LOC112459732</fullName>
    </submittedName>
</protein>
<organism evidence="1 2">
    <name type="scientific">Temnothorax curvispinosus</name>
    <dbReference type="NCBI Taxonomy" id="300111"/>
    <lineage>
        <taxon>Eukaryota</taxon>
        <taxon>Metazoa</taxon>
        <taxon>Ecdysozoa</taxon>
        <taxon>Arthropoda</taxon>
        <taxon>Hexapoda</taxon>
        <taxon>Insecta</taxon>
        <taxon>Pterygota</taxon>
        <taxon>Neoptera</taxon>
        <taxon>Endopterygota</taxon>
        <taxon>Hymenoptera</taxon>
        <taxon>Apocrita</taxon>
        <taxon>Aculeata</taxon>
        <taxon>Formicoidea</taxon>
        <taxon>Formicidae</taxon>
        <taxon>Myrmicinae</taxon>
        <taxon>Temnothorax</taxon>
    </lineage>
</organism>
<evidence type="ECO:0000313" key="2">
    <source>
        <dbReference type="RefSeq" id="XP_024879770.1"/>
    </source>
</evidence>
<dbReference type="GeneID" id="112459732"/>
<reference evidence="2" key="1">
    <citation type="submission" date="2025-08" db="UniProtKB">
        <authorList>
            <consortium name="RefSeq"/>
        </authorList>
    </citation>
    <scope>IDENTIFICATION</scope>
    <source>
        <tissue evidence="2">Whole body</tissue>
    </source>
</reference>
<keyword evidence="1" id="KW-1185">Reference proteome</keyword>
<dbReference type="PANTHER" id="PTHR37159">
    <property type="entry name" value="GH11867P"/>
    <property type="match status" value="1"/>
</dbReference>
<name>A0A6J1QGG8_9HYME</name>
<dbReference type="PANTHER" id="PTHR37159:SF1">
    <property type="entry name" value="GH11867P"/>
    <property type="match status" value="1"/>
</dbReference>
<dbReference type="OrthoDB" id="6361347at2759"/>
<accession>A0A6J1QGG8</accession>